<keyword evidence="9 10" id="KW-0961">Cell wall biogenesis/degradation</keyword>
<keyword evidence="5 10" id="KW-0067">ATP-binding</keyword>
<dbReference type="HAMAP" id="MF_02019">
    <property type="entry name" value="MurF"/>
    <property type="match status" value="1"/>
</dbReference>
<dbReference type="GO" id="GO:0071555">
    <property type="term" value="P:cell wall organization"/>
    <property type="evidence" value="ECO:0007669"/>
    <property type="project" value="UniProtKB-KW"/>
</dbReference>
<keyword evidence="2 10" id="KW-0436">Ligase</keyword>
<dbReference type="InterPro" id="IPR013221">
    <property type="entry name" value="Mur_ligase_cen"/>
</dbReference>
<dbReference type="InterPro" id="IPR036615">
    <property type="entry name" value="Mur_ligase_C_dom_sf"/>
</dbReference>
<feature type="domain" description="Mur ligase C-terminal" evidence="13">
    <location>
        <begin position="315"/>
        <end position="438"/>
    </location>
</feature>
<feature type="domain" description="Mur ligase N-terminal catalytic" evidence="12">
    <location>
        <begin position="24"/>
        <end position="95"/>
    </location>
</feature>
<evidence type="ECO:0000313" key="15">
    <source>
        <dbReference type="EMBL" id="SEM68825.1"/>
    </source>
</evidence>
<dbReference type="UniPathway" id="UPA00219"/>
<dbReference type="EMBL" id="FOCG01000001">
    <property type="protein sequence ID" value="SEM68825.1"/>
    <property type="molecule type" value="Genomic_DNA"/>
</dbReference>
<accession>A0A1H8ADI7</accession>
<dbReference type="GO" id="GO:0008766">
    <property type="term" value="F:UDP-N-acetylmuramoylalanyl-D-glutamyl-2,6-diaminopimelate-D-alanyl-D-alanine ligase activity"/>
    <property type="evidence" value="ECO:0007669"/>
    <property type="project" value="RHEA"/>
</dbReference>
<keyword evidence="1 10" id="KW-0963">Cytoplasm</keyword>
<name>A0A1H8ADI7_9FIRM</name>
<organism evidence="15 16">
    <name type="scientific">Hydrogenoanaerobacterium saccharovorans</name>
    <dbReference type="NCBI Taxonomy" id="474960"/>
    <lineage>
        <taxon>Bacteria</taxon>
        <taxon>Bacillati</taxon>
        <taxon>Bacillota</taxon>
        <taxon>Clostridia</taxon>
        <taxon>Eubacteriales</taxon>
        <taxon>Oscillospiraceae</taxon>
        <taxon>Hydrogenoanaerobacterium</taxon>
    </lineage>
</organism>
<dbReference type="InterPro" id="IPR004101">
    <property type="entry name" value="Mur_ligase_C"/>
</dbReference>
<dbReference type="InterPro" id="IPR000713">
    <property type="entry name" value="Mur_ligase_N"/>
</dbReference>
<evidence type="ECO:0000256" key="10">
    <source>
        <dbReference type="HAMAP-Rule" id="MF_02019"/>
    </source>
</evidence>
<dbReference type="SUPFAM" id="SSF53244">
    <property type="entry name" value="MurD-like peptide ligases, peptide-binding domain"/>
    <property type="match status" value="1"/>
</dbReference>
<dbReference type="Pfam" id="PF08245">
    <property type="entry name" value="Mur_ligase_M"/>
    <property type="match status" value="1"/>
</dbReference>
<evidence type="ECO:0000256" key="8">
    <source>
        <dbReference type="ARBA" id="ARBA00023306"/>
    </source>
</evidence>
<dbReference type="OrthoDB" id="9801978at2"/>
<dbReference type="Proteomes" id="UP000199158">
    <property type="component" value="Unassembled WGS sequence"/>
</dbReference>
<dbReference type="STRING" id="474960.SAMN05216180_1278"/>
<keyword evidence="8 10" id="KW-0131">Cell cycle</keyword>
<keyword evidence="16" id="KW-1185">Reference proteome</keyword>
<dbReference type="NCBIfam" id="TIGR01143">
    <property type="entry name" value="murF"/>
    <property type="match status" value="1"/>
</dbReference>
<evidence type="ECO:0000259" key="13">
    <source>
        <dbReference type="Pfam" id="PF02875"/>
    </source>
</evidence>
<dbReference type="GO" id="GO:0051301">
    <property type="term" value="P:cell division"/>
    <property type="evidence" value="ECO:0007669"/>
    <property type="project" value="UniProtKB-KW"/>
</dbReference>
<keyword evidence="4 10" id="KW-0547">Nucleotide-binding</keyword>
<gene>
    <name evidence="10" type="primary">murF</name>
    <name evidence="15" type="ORF">SAMN05216180_1278</name>
</gene>
<comment type="function">
    <text evidence="10 11">Involved in cell wall formation. Catalyzes the final step in the synthesis of UDP-N-acetylmuramoyl-pentapeptide, the precursor of murein.</text>
</comment>
<evidence type="ECO:0000256" key="6">
    <source>
        <dbReference type="ARBA" id="ARBA00022960"/>
    </source>
</evidence>
<evidence type="ECO:0000259" key="14">
    <source>
        <dbReference type="Pfam" id="PF08245"/>
    </source>
</evidence>
<dbReference type="Pfam" id="PF02875">
    <property type="entry name" value="Mur_ligase_C"/>
    <property type="match status" value="1"/>
</dbReference>
<dbReference type="GO" id="GO:0047480">
    <property type="term" value="F:UDP-N-acetylmuramoyl-tripeptide-D-alanyl-D-alanine ligase activity"/>
    <property type="evidence" value="ECO:0007669"/>
    <property type="project" value="UniProtKB-UniRule"/>
</dbReference>
<evidence type="ECO:0000313" key="16">
    <source>
        <dbReference type="Proteomes" id="UP000199158"/>
    </source>
</evidence>
<reference evidence="15 16" key="1">
    <citation type="submission" date="2016-10" db="EMBL/GenBank/DDBJ databases">
        <authorList>
            <person name="de Groot N.N."/>
        </authorList>
    </citation>
    <scope>NUCLEOTIDE SEQUENCE [LARGE SCALE GENOMIC DNA]</scope>
    <source>
        <strain evidence="15 16">CGMCC 1.5070</strain>
    </source>
</reference>
<evidence type="ECO:0000256" key="5">
    <source>
        <dbReference type="ARBA" id="ARBA00022840"/>
    </source>
</evidence>
<comment type="subcellular location">
    <subcellularLocation>
        <location evidence="10 11">Cytoplasm</location>
    </subcellularLocation>
</comment>
<keyword evidence="6 10" id="KW-0133">Cell shape</keyword>
<evidence type="ECO:0000256" key="4">
    <source>
        <dbReference type="ARBA" id="ARBA00022741"/>
    </source>
</evidence>
<comment type="pathway">
    <text evidence="10 11">Cell wall biogenesis; peptidoglycan biosynthesis.</text>
</comment>
<keyword evidence="3 10" id="KW-0132">Cell division</keyword>
<dbReference type="InterPro" id="IPR036565">
    <property type="entry name" value="Mur-like_cat_sf"/>
</dbReference>
<evidence type="ECO:0000256" key="3">
    <source>
        <dbReference type="ARBA" id="ARBA00022618"/>
    </source>
</evidence>
<comment type="catalytic activity">
    <reaction evidence="10 11">
        <text>D-alanyl-D-alanine + UDP-N-acetyl-alpha-D-muramoyl-L-alanyl-gamma-D-glutamyl-meso-2,6-diaminopimelate + ATP = UDP-N-acetyl-alpha-D-muramoyl-L-alanyl-gamma-D-glutamyl-meso-2,6-diaminopimeloyl-D-alanyl-D-alanine + ADP + phosphate + H(+)</text>
        <dbReference type="Rhea" id="RHEA:28374"/>
        <dbReference type="ChEBI" id="CHEBI:15378"/>
        <dbReference type="ChEBI" id="CHEBI:30616"/>
        <dbReference type="ChEBI" id="CHEBI:43474"/>
        <dbReference type="ChEBI" id="CHEBI:57822"/>
        <dbReference type="ChEBI" id="CHEBI:61386"/>
        <dbReference type="ChEBI" id="CHEBI:83905"/>
        <dbReference type="ChEBI" id="CHEBI:456216"/>
        <dbReference type="EC" id="6.3.2.10"/>
    </reaction>
</comment>
<proteinExistence type="inferred from homology"/>
<evidence type="ECO:0000259" key="12">
    <source>
        <dbReference type="Pfam" id="PF01225"/>
    </source>
</evidence>
<evidence type="ECO:0000256" key="7">
    <source>
        <dbReference type="ARBA" id="ARBA00022984"/>
    </source>
</evidence>
<evidence type="ECO:0000256" key="2">
    <source>
        <dbReference type="ARBA" id="ARBA00022598"/>
    </source>
</evidence>
<dbReference type="PANTHER" id="PTHR43024">
    <property type="entry name" value="UDP-N-ACETYLMURAMOYL-TRIPEPTIDE--D-ALANYL-D-ALANINE LIGASE"/>
    <property type="match status" value="1"/>
</dbReference>
<dbReference type="InterPro" id="IPR005863">
    <property type="entry name" value="UDP-N-AcMur_synth"/>
</dbReference>
<dbReference type="GO" id="GO:0005737">
    <property type="term" value="C:cytoplasm"/>
    <property type="evidence" value="ECO:0007669"/>
    <property type="project" value="UniProtKB-SubCell"/>
</dbReference>
<dbReference type="Gene3D" id="3.90.190.20">
    <property type="entry name" value="Mur ligase, C-terminal domain"/>
    <property type="match status" value="1"/>
</dbReference>
<feature type="binding site" evidence="10">
    <location>
        <begin position="108"/>
        <end position="114"/>
    </location>
    <ligand>
        <name>ATP</name>
        <dbReference type="ChEBI" id="CHEBI:30616"/>
    </ligand>
</feature>
<feature type="domain" description="Mur ligase central" evidence="14">
    <location>
        <begin position="106"/>
        <end position="291"/>
    </location>
</feature>
<dbReference type="Pfam" id="PF01225">
    <property type="entry name" value="Mur_ligase"/>
    <property type="match status" value="1"/>
</dbReference>
<dbReference type="InterPro" id="IPR035911">
    <property type="entry name" value="MurE/MurF_N"/>
</dbReference>
<sequence length="455" mass="48966">MDIKLSLSAICEVVCADKKLFGDVNYITTDSRDIRPGCLFVALRGENFDGHNFIGNALLQGAQYAIAEVKGDYPKDRVLYVGSTEKALRRIAALYRAQLTTKIVAVTGSVGKTSTRDMTAAVLSAGYKTIKTEGNLNNQIGVPKTVLGIESTHQAAVVEMGMSGFGEIEELSLCARPDAAIITNIGVSHILKLGSREGIFRAKTEITAGLKAGAPLILNGDDDLLITYRNSRFNIVYFGIDNPACEVRAQDIISNDHTTSFTIIYNSRSIPAVIPTMGRHNVLNALAGFTAGVLLGVEPESAAKALAEFAPTGMRQKIVDCGGITIVEDCYNASPDSFVAALNTLKDRSCTGRRILVAADMLELGAISSKAHYNVGILAGKLGIDAVYAYGEMSKHTIIGAEDSGVCDAKYFDSKRKLASYLIANANKGDILWFKASRGMKLEDVIQTVYEERRK</sequence>
<keyword evidence="7 10" id="KW-0573">Peptidoglycan synthesis</keyword>
<dbReference type="GO" id="GO:0008360">
    <property type="term" value="P:regulation of cell shape"/>
    <property type="evidence" value="ECO:0007669"/>
    <property type="project" value="UniProtKB-KW"/>
</dbReference>
<dbReference type="EC" id="6.3.2.10" evidence="10 11"/>
<dbReference type="GO" id="GO:0009252">
    <property type="term" value="P:peptidoglycan biosynthetic process"/>
    <property type="evidence" value="ECO:0007669"/>
    <property type="project" value="UniProtKB-UniRule"/>
</dbReference>
<dbReference type="SUPFAM" id="SSF63418">
    <property type="entry name" value="MurE/MurF N-terminal domain"/>
    <property type="match status" value="1"/>
</dbReference>
<protein>
    <recommendedName>
        <fullName evidence="10 11">UDP-N-acetylmuramoyl-tripeptide--D-alanyl-D-alanine ligase</fullName>
        <ecNumber evidence="10 11">6.3.2.10</ecNumber>
    </recommendedName>
    <alternativeName>
        <fullName evidence="10">D-alanyl-D-alanine-adding enzyme</fullName>
    </alternativeName>
</protein>
<dbReference type="AlphaFoldDB" id="A0A1H8ADI7"/>
<dbReference type="InterPro" id="IPR051046">
    <property type="entry name" value="MurCDEF_CellWall_CoF430Synth"/>
</dbReference>
<dbReference type="GO" id="GO:0005524">
    <property type="term" value="F:ATP binding"/>
    <property type="evidence" value="ECO:0007669"/>
    <property type="project" value="UniProtKB-UniRule"/>
</dbReference>
<dbReference type="Gene3D" id="3.40.1190.10">
    <property type="entry name" value="Mur-like, catalytic domain"/>
    <property type="match status" value="1"/>
</dbReference>
<evidence type="ECO:0000256" key="11">
    <source>
        <dbReference type="RuleBase" id="RU004136"/>
    </source>
</evidence>
<dbReference type="SUPFAM" id="SSF53623">
    <property type="entry name" value="MurD-like peptide ligases, catalytic domain"/>
    <property type="match status" value="1"/>
</dbReference>
<dbReference type="PANTHER" id="PTHR43024:SF1">
    <property type="entry name" value="UDP-N-ACETYLMURAMOYL-TRIPEPTIDE--D-ALANYL-D-ALANINE LIGASE"/>
    <property type="match status" value="1"/>
</dbReference>
<evidence type="ECO:0000256" key="9">
    <source>
        <dbReference type="ARBA" id="ARBA00023316"/>
    </source>
</evidence>
<dbReference type="RefSeq" id="WP_092752772.1">
    <property type="nucleotide sequence ID" value="NZ_FOCG01000001.1"/>
</dbReference>
<dbReference type="Gene3D" id="3.40.1390.10">
    <property type="entry name" value="MurE/MurF, N-terminal domain"/>
    <property type="match status" value="1"/>
</dbReference>
<comment type="similarity">
    <text evidence="10">Belongs to the MurCDEF family. MurF subfamily.</text>
</comment>
<evidence type="ECO:0000256" key="1">
    <source>
        <dbReference type="ARBA" id="ARBA00022490"/>
    </source>
</evidence>